<dbReference type="EMBL" id="JAQQKW010000001">
    <property type="protein sequence ID" value="MDC7692706.1"/>
    <property type="molecule type" value="Genomic_DNA"/>
</dbReference>
<dbReference type="Pfam" id="PF17912">
    <property type="entry name" value="OB_MalK"/>
    <property type="match status" value="1"/>
</dbReference>
<reference evidence="9 10" key="1">
    <citation type="submission" date="2023-01" db="EMBL/GenBank/DDBJ databases">
        <title>Novel species of the genus Asticcacaulis isolated from rivers.</title>
        <authorList>
            <person name="Lu H."/>
        </authorList>
    </citation>
    <scope>NUCLEOTIDE SEQUENCE [LARGE SCALE GENOMIC DNA]</scope>
    <source>
        <strain evidence="9 10">DXS10W</strain>
    </source>
</reference>
<protein>
    <submittedName>
        <fullName evidence="9">Sn-glycerol-3-phosphate ABC transporter ATP-binding protein UgpC</fullName>
    </submittedName>
</protein>
<comment type="caution">
    <text evidence="9">The sequence shown here is derived from an EMBL/GenBank/DDBJ whole genome shotgun (WGS) entry which is preliminary data.</text>
</comment>
<dbReference type="SMART" id="SM00382">
    <property type="entry name" value="AAA"/>
    <property type="match status" value="1"/>
</dbReference>
<keyword evidence="6 9" id="KW-0067">ATP-binding</keyword>
<name>A0ABT5I940_9CAUL</name>
<dbReference type="PROSITE" id="PS00211">
    <property type="entry name" value="ABC_TRANSPORTER_1"/>
    <property type="match status" value="1"/>
</dbReference>
<keyword evidence="3" id="KW-1003">Cell membrane</keyword>
<dbReference type="CDD" id="cd03301">
    <property type="entry name" value="ABC_MalK_N"/>
    <property type="match status" value="1"/>
</dbReference>
<dbReference type="SUPFAM" id="SSF52540">
    <property type="entry name" value="P-loop containing nucleoside triphosphate hydrolases"/>
    <property type="match status" value="1"/>
</dbReference>
<keyword evidence="10" id="KW-1185">Reference proteome</keyword>
<gene>
    <name evidence="9" type="primary">ugpC</name>
    <name evidence="9" type="ORF">PQU94_00260</name>
</gene>
<dbReference type="Proteomes" id="UP001216595">
    <property type="component" value="Unassembled WGS sequence"/>
</dbReference>
<dbReference type="Gene3D" id="2.40.50.100">
    <property type="match status" value="1"/>
</dbReference>
<comment type="similarity">
    <text evidence="1">Belongs to the ABC transporter superfamily.</text>
</comment>
<dbReference type="InterPro" id="IPR047641">
    <property type="entry name" value="ABC_transpr_MalK/UgpC-like"/>
</dbReference>
<dbReference type="PROSITE" id="PS50893">
    <property type="entry name" value="ABC_TRANSPORTER_2"/>
    <property type="match status" value="1"/>
</dbReference>
<evidence type="ECO:0000313" key="9">
    <source>
        <dbReference type="EMBL" id="MDC7692706.1"/>
    </source>
</evidence>
<dbReference type="PANTHER" id="PTHR43875:SF3">
    <property type="entry name" value="MALTOSE_MALTODEXTRIN IMPORT ATP-BINDING PROTEIN MALK"/>
    <property type="match status" value="1"/>
</dbReference>
<feature type="domain" description="ABC transporter" evidence="8">
    <location>
        <begin position="6"/>
        <end position="236"/>
    </location>
</feature>
<dbReference type="InterPro" id="IPR003439">
    <property type="entry name" value="ABC_transporter-like_ATP-bd"/>
</dbReference>
<dbReference type="InterPro" id="IPR012340">
    <property type="entry name" value="NA-bd_OB-fold"/>
</dbReference>
<dbReference type="NCBIfam" id="NF008653">
    <property type="entry name" value="PRK11650.1"/>
    <property type="match status" value="1"/>
</dbReference>
<dbReference type="Gene3D" id="3.40.50.300">
    <property type="entry name" value="P-loop containing nucleotide triphosphate hydrolases"/>
    <property type="match status" value="1"/>
</dbReference>
<evidence type="ECO:0000259" key="8">
    <source>
        <dbReference type="PROSITE" id="PS50893"/>
    </source>
</evidence>
<keyword evidence="7" id="KW-0472">Membrane</keyword>
<evidence type="ECO:0000256" key="4">
    <source>
        <dbReference type="ARBA" id="ARBA00022519"/>
    </source>
</evidence>
<dbReference type="Gene3D" id="2.40.50.140">
    <property type="entry name" value="Nucleic acid-binding proteins"/>
    <property type="match status" value="1"/>
</dbReference>
<dbReference type="SUPFAM" id="SSF50331">
    <property type="entry name" value="MOP-like"/>
    <property type="match status" value="1"/>
</dbReference>
<evidence type="ECO:0000256" key="2">
    <source>
        <dbReference type="ARBA" id="ARBA00022448"/>
    </source>
</evidence>
<evidence type="ECO:0000256" key="5">
    <source>
        <dbReference type="ARBA" id="ARBA00022741"/>
    </source>
</evidence>
<dbReference type="InterPro" id="IPR040582">
    <property type="entry name" value="OB_MalK-like"/>
</dbReference>
<evidence type="ECO:0000313" key="10">
    <source>
        <dbReference type="Proteomes" id="UP001216595"/>
    </source>
</evidence>
<dbReference type="InterPro" id="IPR017871">
    <property type="entry name" value="ABC_transporter-like_CS"/>
</dbReference>
<dbReference type="InterPro" id="IPR003593">
    <property type="entry name" value="AAA+_ATPase"/>
</dbReference>
<evidence type="ECO:0000256" key="1">
    <source>
        <dbReference type="ARBA" id="ARBA00005417"/>
    </source>
</evidence>
<dbReference type="InterPro" id="IPR008995">
    <property type="entry name" value="Mo/tungstate-bd_C_term_dom"/>
</dbReference>
<accession>A0ABT5I940</accession>
<dbReference type="InterPro" id="IPR027417">
    <property type="entry name" value="P-loop_NTPase"/>
</dbReference>
<dbReference type="RefSeq" id="WP_272739479.1">
    <property type="nucleotide sequence ID" value="NZ_JAQQKW010000001.1"/>
</dbReference>
<keyword evidence="2" id="KW-0813">Transport</keyword>
<evidence type="ECO:0000256" key="3">
    <source>
        <dbReference type="ARBA" id="ARBA00022475"/>
    </source>
</evidence>
<evidence type="ECO:0000256" key="6">
    <source>
        <dbReference type="ARBA" id="ARBA00022840"/>
    </source>
</evidence>
<proteinExistence type="inferred from homology"/>
<dbReference type="GO" id="GO:0005524">
    <property type="term" value="F:ATP binding"/>
    <property type="evidence" value="ECO:0007669"/>
    <property type="project" value="UniProtKB-KW"/>
</dbReference>
<dbReference type="InterPro" id="IPR015855">
    <property type="entry name" value="ABC_transpr_MalK-like"/>
</dbReference>
<keyword evidence="5" id="KW-0547">Nucleotide-binding</keyword>
<sequence length="379" mass="41300">MSIDSVRLTDVRKTFNGHEVIKGVSLEVKKGELVVFVGPSGCGKSTLLRLIAGLETPTSGQIDISGRDVTYAHPSKRGVAMVFQSYALYPHMTVFDNIAFALKIQGLPKDEITHKVNAAAETLQLTHLLRRRPKALSGGQRQRVAIGRAIVREPDVFLFDEPLSNLDAALRGQMRVEIARLHTKLNATSVYVTHDQVEAMTLADKIVVLNAGRIEQVGSPLDLYRKPANLFVAGFIGSPRMNTLKARVRDVSADAVKLDLPQTILSVPRQSAEVPQGASVTLGVRPENLHLATEDEDAHLNGYVILIERLGGETFAYVALKDQEGDPLIMKLDGEVSLHNHQAVGLKIDLNRAHLFSEDGQAIGVSPDFAHQTDGSVHV</sequence>
<evidence type="ECO:0000256" key="7">
    <source>
        <dbReference type="ARBA" id="ARBA00023136"/>
    </source>
</evidence>
<keyword evidence="4" id="KW-0997">Cell inner membrane</keyword>
<dbReference type="Pfam" id="PF00005">
    <property type="entry name" value="ABC_tran"/>
    <property type="match status" value="1"/>
</dbReference>
<organism evidence="9 10">
    <name type="scientific">Asticcacaulis currens</name>
    <dbReference type="NCBI Taxonomy" id="2984210"/>
    <lineage>
        <taxon>Bacteria</taxon>
        <taxon>Pseudomonadati</taxon>
        <taxon>Pseudomonadota</taxon>
        <taxon>Alphaproteobacteria</taxon>
        <taxon>Caulobacterales</taxon>
        <taxon>Caulobacteraceae</taxon>
        <taxon>Asticcacaulis</taxon>
    </lineage>
</organism>
<dbReference type="PANTHER" id="PTHR43875">
    <property type="entry name" value="MALTODEXTRIN IMPORT ATP-BINDING PROTEIN MSMX"/>
    <property type="match status" value="1"/>
</dbReference>